<proteinExistence type="predicted"/>
<dbReference type="Proteomes" id="UP000177091">
    <property type="component" value="Unassembled WGS sequence"/>
</dbReference>
<dbReference type="SUPFAM" id="SSF47413">
    <property type="entry name" value="lambda repressor-like DNA-binding domains"/>
    <property type="match status" value="1"/>
</dbReference>
<dbReference type="Pfam" id="PF13413">
    <property type="entry name" value="HTH_25"/>
    <property type="match status" value="1"/>
</dbReference>
<dbReference type="InterPro" id="IPR001387">
    <property type="entry name" value="Cro/C1-type_HTH"/>
</dbReference>
<reference evidence="2 3" key="1">
    <citation type="journal article" date="2016" name="Nat. Commun.">
        <title>Thousands of microbial genomes shed light on interconnected biogeochemical processes in an aquifer system.</title>
        <authorList>
            <person name="Anantharaman K."/>
            <person name="Brown C.T."/>
            <person name="Hug L.A."/>
            <person name="Sharon I."/>
            <person name="Castelle C.J."/>
            <person name="Probst A.J."/>
            <person name="Thomas B.C."/>
            <person name="Singh A."/>
            <person name="Wilkins M.J."/>
            <person name="Karaoz U."/>
            <person name="Brodie E.L."/>
            <person name="Williams K.H."/>
            <person name="Hubbard S.S."/>
            <person name="Banfield J.F."/>
        </authorList>
    </citation>
    <scope>NUCLEOTIDE SEQUENCE [LARGE SCALE GENOMIC DNA]</scope>
</reference>
<keyword evidence="1" id="KW-1133">Transmembrane helix</keyword>
<dbReference type="CDD" id="cd00093">
    <property type="entry name" value="HTH_XRE"/>
    <property type="match status" value="1"/>
</dbReference>
<keyword evidence="1" id="KW-0812">Transmembrane</keyword>
<protein>
    <recommendedName>
        <fullName evidence="4">HTH cro/C1-type domain-containing protein</fullName>
    </recommendedName>
</protein>
<dbReference type="Gene3D" id="2.60.40.10">
    <property type="entry name" value="Immunoglobulins"/>
    <property type="match status" value="1"/>
</dbReference>
<evidence type="ECO:0000256" key="1">
    <source>
        <dbReference type="SAM" id="Phobius"/>
    </source>
</evidence>
<gene>
    <name evidence="2" type="ORF">A2112_01810</name>
</gene>
<dbReference type="InterPro" id="IPR010982">
    <property type="entry name" value="Lambda_DNA-bd_dom_sf"/>
</dbReference>
<evidence type="ECO:0000313" key="3">
    <source>
        <dbReference type="Proteomes" id="UP000177091"/>
    </source>
</evidence>
<dbReference type="Gene3D" id="1.10.260.40">
    <property type="entry name" value="lambda repressor-like DNA-binding domains"/>
    <property type="match status" value="1"/>
</dbReference>
<name>A0A1F7WRS5_9BACT</name>
<dbReference type="InterPro" id="IPR050400">
    <property type="entry name" value="Bact_Cytoskel_RodZ"/>
</dbReference>
<dbReference type="AlphaFoldDB" id="A0A1F7WRS5"/>
<keyword evidence="1" id="KW-0472">Membrane</keyword>
<evidence type="ECO:0008006" key="4">
    <source>
        <dbReference type="Google" id="ProtNLM"/>
    </source>
</evidence>
<sequence length="207" mass="23399">MRTIGVLLKEARGRKRYSLEYLAQLTKIKKDFIERIENEDWTSLPDFTVVTGFVKSVSKILDIEERSTVALLRRDYPPQKLHINPKPDVSDKFVWSPRLTFLVGAALVIALVLGYLGFQYVRFVSPPPLSVERPREGEVVKERSLSVLGKTSSDATVKVNNQQALVSDEGEFEAEIEIFEGTSEVIIQAISRAGKETTVHRKIKPEL</sequence>
<organism evidence="2 3">
    <name type="scientific">Candidatus Woesebacteria bacterium GWA1_42_12</name>
    <dbReference type="NCBI Taxonomy" id="1802472"/>
    <lineage>
        <taxon>Bacteria</taxon>
        <taxon>Candidatus Woeseibacteriota</taxon>
    </lineage>
</organism>
<feature type="transmembrane region" description="Helical" evidence="1">
    <location>
        <begin position="99"/>
        <end position="118"/>
    </location>
</feature>
<dbReference type="PANTHER" id="PTHR34475">
    <property type="match status" value="1"/>
</dbReference>
<comment type="caution">
    <text evidence="2">The sequence shown here is derived from an EMBL/GenBank/DDBJ whole genome shotgun (WGS) entry which is preliminary data.</text>
</comment>
<dbReference type="EMBL" id="MGFK01000005">
    <property type="protein sequence ID" value="OGM04825.1"/>
    <property type="molecule type" value="Genomic_DNA"/>
</dbReference>
<dbReference type="PANTHER" id="PTHR34475:SF1">
    <property type="entry name" value="CYTOSKELETON PROTEIN RODZ"/>
    <property type="match status" value="1"/>
</dbReference>
<dbReference type="InterPro" id="IPR013783">
    <property type="entry name" value="Ig-like_fold"/>
</dbReference>
<dbReference type="Pfam" id="PF09136">
    <property type="entry name" value="Glucodextran_B"/>
    <property type="match status" value="1"/>
</dbReference>
<evidence type="ECO:0000313" key="2">
    <source>
        <dbReference type="EMBL" id="OGM04825.1"/>
    </source>
</evidence>
<dbReference type="GO" id="GO:0003677">
    <property type="term" value="F:DNA binding"/>
    <property type="evidence" value="ECO:0007669"/>
    <property type="project" value="InterPro"/>
</dbReference>
<accession>A0A1F7WRS5</accession>